<protein>
    <submittedName>
        <fullName evidence="2">Uncharacterized protein</fullName>
    </submittedName>
</protein>
<feature type="region of interest" description="Disordered" evidence="1">
    <location>
        <begin position="66"/>
        <end position="88"/>
    </location>
</feature>
<comment type="caution">
    <text evidence="2">The sequence shown here is derived from an EMBL/GenBank/DDBJ whole genome shotgun (WGS) entry which is preliminary data.</text>
</comment>
<proteinExistence type="predicted"/>
<feature type="region of interest" description="Disordered" evidence="1">
    <location>
        <begin position="16"/>
        <end position="50"/>
    </location>
</feature>
<sequence length="167" mass="17724">MEHVFAVIWIAAPRRTSARAQPREQGGRDGGVVQQLEGGDDGGLRCGFDPRETVEQRGDVIARAEAAEGERRGGGVGVEVTGDERRDRGVAEAADGREQLLEIAAGFFSDFCRGLRCARRGGGEDALQDRARHAGPALGQDAEDRGVLGGKSIVEPLDEQLFGRATG</sequence>
<dbReference type="Proteomes" id="UP001221686">
    <property type="component" value="Unassembled WGS sequence"/>
</dbReference>
<dbReference type="EMBL" id="JAQNDL010000001">
    <property type="protein sequence ID" value="MDC0717641.1"/>
    <property type="molecule type" value="Genomic_DNA"/>
</dbReference>
<reference evidence="2 3" key="1">
    <citation type="submission" date="2022-11" db="EMBL/GenBank/DDBJ databases">
        <title>Minimal conservation of predation-associated metabolite biosynthetic gene clusters underscores biosynthetic potential of Myxococcota including descriptions for ten novel species: Archangium lansinium sp. nov., Myxococcus landrumus sp. nov., Nannocystis bai.</title>
        <authorList>
            <person name="Ahearne A."/>
            <person name="Stevens C."/>
            <person name="Dowd S."/>
        </authorList>
    </citation>
    <scope>NUCLEOTIDE SEQUENCE [LARGE SCALE GENOMIC DNA]</scope>
    <source>
        <strain evidence="2 3">BB15-2</strain>
    </source>
</reference>
<gene>
    <name evidence="2" type="ORF">POL25_12110</name>
</gene>
<organism evidence="2 3">
    <name type="scientific">Nannocystis bainbridge</name>
    <dbReference type="NCBI Taxonomy" id="2995303"/>
    <lineage>
        <taxon>Bacteria</taxon>
        <taxon>Pseudomonadati</taxon>
        <taxon>Myxococcota</taxon>
        <taxon>Polyangia</taxon>
        <taxon>Nannocystales</taxon>
        <taxon>Nannocystaceae</taxon>
        <taxon>Nannocystis</taxon>
    </lineage>
</organism>
<name>A0ABT5DVI7_9BACT</name>
<feature type="region of interest" description="Disordered" evidence="1">
    <location>
        <begin position="126"/>
        <end position="146"/>
    </location>
</feature>
<evidence type="ECO:0000313" key="2">
    <source>
        <dbReference type="EMBL" id="MDC0717641.1"/>
    </source>
</evidence>
<dbReference type="RefSeq" id="WP_272086125.1">
    <property type="nucleotide sequence ID" value="NZ_JAQNDL010000001.1"/>
</dbReference>
<evidence type="ECO:0000256" key="1">
    <source>
        <dbReference type="SAM" id="MobiDB-lite"/>
    </source>
</evidence>
<accession>A0ABT5DVI7</accession>
<keyword evidence="3" id="KW-1185">Reference proteome</keyword>
<evidence type="ECO:0000313" key="3">
    <source>
        <dbReference type="Proteomes" id="UP001221686"/>
    </source>
</evidence>